<dbReference type="EMBL" id="SOCA01000002">
    <property type="protein sequence ID" value="TDU72823.1"/>
    <property type="molecule type" value="Genomic_DNA"/>
</dbReference>
<dbReference type="GO" id="GO:0046872">
    <property type="term" value="F:metal ion binding"/>
    <property type="evidence" value="ECO:0007669"/>
    <property type="project" value="UniProtKB-KW"/>
</dbReference>
<reference evidence="5 6" key="1">
    <citation type="submission" date="2019-03" db="EMBL/GenBank/DDBJ databases">
        <title>Genomic Encyclopedia of Archaeal and Bacterial Type Strains, Phase II (KMG-II): from individual species to whole genera.</title>
        <authorList>
            <person name="Goeker M."/>
        </authorList>
    </citation>
    <scope>NUCLEOTIDE SEQUENCE [LARGE SCALE GENOMIC DNA]</scope>
    <source>
        <strain evidence="5 6">ATCC 25309</strain>
    </source>
</reference>
<dbReference type="InterPro" id="IPR050963">
    <property type="entry name" value="Sirohydro_Cobaltochel/CbiX"/>
</dbReference>
<organism evidence="5 6">
    <name type="scientific">Prosthecobacter fusiformis</name>
    <dbReference type="NCBI Taxonomy" id="48464"/>
    <lineage>
        <taxon>Bacteria</taxon>
        <taxon>Pseudomonadati</taxon>
        <taxon>Verrucomicrobiota</taxon>
        <taxon>Verrucomicrobiia</taxon>
        <taxon>Verrucomicrobiales</taxon>
        <taxon>Verrucomicrobiaceae</taxon>
        <taxon>Prosthecobacter</taxon>
    </lineage>
</organism>
<accession>A0A4V6Q5G0</accession>
<dbReference type="Gene3D" id="3.40.50.1400">
    <property type="match status" value="2"/>
</dbReference>
<gene>
    <name evidence="5" type="ORF">EI77_01288</name>
</gene>
<dbReference type="Pfam" id="PF01903">
    <property type="entry name" value="CbiX"/>
    <property type="match status" value="2"/>
</dbReference>
<dbReference type="Proteomes" id="UP000295662">
    <property type="component" value="Unassembled WGS sequence"/>
</dbReference>
<dbReference type="InterPro" id="IPR041346">
    <property type="entry name" value="DR2241_Fer4"/>
</dbReference>
<dbReference type="PANTHER" id="PTHR33542:SF3">
    <property type="entry name" value="SIROHYDROCHLORIN FERROCHELATASE, CHLOROPLASTIC"/>
    <property type="match status" value="1"/>
</dbReference>
<dbReference type="InterPro" id="IPR002762">
    <property type="entry name" value="CbiX-like"/>
</dbReference>
<comment type="caution">
    <text evidence="5">The sequence shown here is derived from an EMBL/GenBank/DDBJ whole genome shotgun (WGS) entry which is preliminary data.</text>
</comment>
<evidence type="ECO:0000313" key="6">
    <source>
        <dbReference type="Proteomes" id="UP000295662"/>
    </source>
</evidence>
<feature type="domain" description="DR2241 stabilising" evidence="4">
    <location>
        <begin position="299"/>
        <end position="390"/>
    </location>
</feature>
<dbReference type="CDD" id="cd03416">
    <property type="entry name" value="CbiX_SirB_N"/>
    <property type="match status" value="1"/>
</dbReference>
<feature type="domain" description="DR2241 4Fe-4S iron-sulfur cluster binding" evidence="3">
    <location>
        <begin position="398"/>
        <end position="496"/>
    </location>
</feature>
<dbReference type="SUPFAM" id="SSF53800">
    <property type="entry name" value="Chelatase"/>
    <property type="match status" value="1"/>
</dbReference>
<keyword evidence="2" id="KW-0456">Lyase</keyword>
<dbReference type="AlphaFoldDB" id="A0A4V6Q5G0"/>
<dbReference type="NCBIfam" id="NF002671">
    <property type="entry name" value="PRK02395.1-3"/>
    <property type="match status" value="1"/>
</dbReference>
<dbReference type="InterPro" id="IPR041181">
    <property type="entry name" value="DR2241_middle"/>
</dbReference>
<evidence type="ECO:0000256" key="2">
    <source>
        <dbReference type="ARBA" id="ARBA00023239"/>
    </source>
</evidence>
<protein>
    <submittedName>
        <fullName evidence="5">Sirohydrochlorin cobaltochelatase</fullName>
    </submittedName>
</protein>
<dbReference type="Gene3D" id="3.30.1360.190">
    <property type="match status" value="1"/>
</dbReference>
<dbReference type="PANTHER" id="PTHR33542">
    <property type="entry name" value="SIROHYDROCHLORIN FERROCHELATASE, CHLOROPLASTIC"/>
    <property type="match status" value="1"/>
</dbReference>
<sequence length="508" mass="56023">MNAGVYTSALNSHSHAALIIVGHGSTLNPDSSAPTHRHADEIRQRGLFREVACCFWKEEPSMREVYESVDSQVIYIVPNFISEGYFCQQVLPRELRLDGPITQRDGRTIHYCDPVGIHPNMTRLLLQRADEVAPGVPRRDTSLIIVGHGTNLNDNSTKAIQDQVRLIREGGYGFAEVIDTYMEEAPLVSDWHTLTTAANVVVVPFFIADGLHSFQDIPVLLGMESEPGKALSQMEVFRQNPIPMHGRNLYYSSAIGTEALMADVILDQVHDFDAKHHTAPQAPAPIPGDQLRQALTSWLGEDRHIIGQVHITSESGGFHLRHLEDADIPAAQLTLYTQPADAREIARNDAQGEFRPIKTAPTLIRGWLLKLPDLSSLQLALEFLYPAAIGMALAQEKGNLQPVPLRHLLGRQTGMYRFANGITDTQSGEIIASFCKTETNCLRRIVWPLDDSQPLPGPAAPKLSLESGQVPGTPPTRCIPLLCMEACNHIVSVCRKVARENHDAKPAA</sequence>
<keyword evidence="6" id="KW-1185">Reference proteome</keyword>
<dbReference type="Gene3D" id="3.30.70.2320">
    <property type="match status" value="1"/>
</dbReference>
<name>A0A4V6Q5G0_9BACT</name>
<keyword evidence="1" id="KW-0479">Metal-binding</keyword>
<dbReference type="Pfam" id="PF18009">
    <property type="entry name" value="Fer4_23"/>
    <property type="match status" value="1"/>
</dbReference>
<evidence type="ECO:0000259" key="3">
    <source>
        <dbReference type="Pfam" id="PF18009"/>
    </source>
</evidence>
<dbReference type="Pfam" id="PF18069">
    <property type="entry name" value="DR2241"/>
    <property type="match status" value="1"/>
</dbReference>
<proteinExistence type="predicted"/>
<dbReference type="GO" id="GO:0016829">
    <property type="term" value="F:lyase activity"/>
    <property type="evidence" value="ECO:0007669"/>
    <property type="project" value="UniProtKB-KW"/>
</dbReference>
<evidence type="ECO:0000259" key="4">
    <source>
        <dbReference type="Pfam" id="PF18069"/>
    </source>
</evidence>
<evidence type="ECO:0000256" key="1">
    <source>
        <dbReference type="ARBA" id="ARBA00022723"/>
    </source>
</evidence>
<evidence type="ECO:0000313" key="5">
    <source>
        <dbReference type="EMBL" id="TDU72823.1"/>
    </source>
</evidence>